<feature type="region of interest" description="Disordered" evidence="5">
    <location>
        <begin position="151"/>
        <end position="177"/>
    </location>
</feature>
<evidence type="ECO:0000313" key="8">
    <source>
        <dbReference type="Proteomes" id="UP001160148"/>
    </source>
</evidence>
<dbReference type="Gene3D" id="2.40.70.10">
    <property type="entry name" value="Acid Proteases"/>
    <property type="match status" value="1"/>
</dbReference>
<reference evidence="7 8" key="1">
    <citation type="submission" date="2023-01" db="EMBL/GenBank/DDBJ databases">
        <authorList>
            <person name="Whitehead M."/>
        </authorList>
    </citation>
    <scope>NUCLEOTIDE SEQUENCE [LARGE SCALE GENOMIC DNA]</scope>
</reference>
<keyword evidence="1" id="KW-0808">Transferase</keyword>
<keyword evidence="3" id="KW-0540">Nuclease</keyword>
<keyword evidence="4" id="KW-0378">Hydrolase</keyword>
<feature type="compositionally biased region" description="Polar residues" evidence="5">
    <location>
        <begin position="151"/>
        <end position="170"/>
    </location>
</feature>
<evidence type="ECO:0000256" key="5">
    <source>
        <dbReference type="SAM" id="MobiDB-lite"/>
    </source>
</evidence>
<evidence type="ECO:0000256" key="1">
    <source>
        <dbReference type="ARBA" id="ARBA00022679"/>
    </source>
</evidence>
<gene>
    <name evidence="7" type="ORF">MEUPH1_LOCUS24063</name>
</gene>
<protein>
    <recommendedName>
        <fullName evidence="6">CCHC-type domain-containing protein</fullName>
    </recommendedName>
</protein>
<dbReference type="Proteomes" id="UP001160148">
    <property type="component" value="Unassembled WGS sequence"/>
</dbReference>
<sequence length="399" mass="44279">MAKPSFSICGYRRSEDSHKLLYSLCLPADPNDLPFKTLSGLLSDHFEPKKSYFAARYLFYQARKSNDESVAQWGARLRDLASRCKFGSELDIVIRDIFMVGMGPGKIQDRLLEEDASKSNVTLAKLMEVATNRETTANASKQWAAKGSPVTVNFTKPTQSKAKRSYQPTPQGRGEVNTYNASDKRKCQVCGRTNHTSSACKFKSYSCNTCGTVGHLAPMCKSKVKPNQGGRNKTQNKFMSEKVDTDSDSCVQLGDSFFSIKENSNDNVKINPFKITLTVEGKPITFEIDTGSLYSIISMKTFDSYFGTKTLVDNDIALTDYVGNKMTPAGKVQLAVTNNNESRSFWAYVIPNGGPPLIGRNDIVSLGIENIYSCNFNAETIDSILGKYKQLFEPGTRHF</sequence>
<keyword evidence="8" id="KW-1185">Reference proteome</keyword>
<keyword evidence="2" id="KW-0548">Nucleotidyltransferase</keyword>
<evidence type="ECO:0000313" key="7">
    <source>
        <dbReference type="EMBL" id="CAI6369876.1"/>
    </source>
</evidence>
<evidence type="ECO:0000256" key="3">
    <source>
        <dbReference type="ARBA" id="ARBA00022722"/>
    </source>
</evidence>
<evidence type="ECO:0000256" key="2">
    <source>
        <dbReference type="ARBA" id="ARBA00022695"/>
    </source>
</evidence>
<dbReference type="InterPro" id="IPR050951">
    <property type="entry name" value="Retrovirus_Pol_polyprotein"/>
</dbReference>
<dbReference type="InterPro" id="IPR001878">
    <property type="entry name" value="Znf_CCHC"/>
</dbReference>
<dbReference type="GO" id="GO:0003676">
    <property type="term" value="F:nucleic acid binding"/>
    <property type="evidence" value="ECO:0007669"/>
    <property type="project" value="InterPro"/>
</dbReference>
<comment type="caution">
    <text evidence="7">The sequence shown here is derived from an EMBL/GenBank/DDBJ whole genome shotgun (WGS) entry which is preliminary data.</text>
</comment>
<dbReference type="GO" id="GO:0016779">
    <property type="term" value="F:nucleotidyltransferase activity"/>
    <property type="evidence" value="ECO:0007669"/>
    <property type="project" value="UniProtKB-KW"/>
</dbReference>
<organism evidence="7 8">
    <name type="scientific">Macrosiphum euphorbiae</name>
    <name type="common">potato aphid</name>
    <dbReference type="NCBI Taxonomy" id="13131"/>
    <lineage>
        <taxon>Eukaryota</taxon>
        <taxon>Metazoa</taxon>
        <taxon>Ecdysozoa</taxon>
        <taxon>Arthropoda</taxon>
        <taxon>Hexapoda</taxon>
        <taxon>Insecta</taxon>
        <taxon>Pterygota</taxon>
        <taxon>Neoptera</taxon>
        <taxon>Paraneoptera</taxon>
        <taxon>Hemiptera</taxon>
        <taxon>Sternorrhyncha</taxon>
        <taxon>Aphidomorpha</taxon>
        <taxon>Aphidoidea</taxon>
        <taxon>Aphididae</taxon>
        <taxon>Macrosiphini</taxon>
        <taxon>Macrosiphum</taxon>
    </lineage>
</organism>
<dbReference type="SMART" id="SM00343">
    <property type="entry name" value="ZnF_C2HC"/>
    <property type="match status" value="2"/>
</dbReference>
<evidence type="ECO:0000259" key="6">
    <source>
        <dbReference type="SMART" id="SM00343"/>
    </source>
</evidence>
<dbReference type="GO" id="GO:0008270">
    <property type="term" value="F:zinc ion binding"/>
    <property type="evidence" value="ECO:0007669"/>
    <property type="project" value="InterPro"/>
</dbReference>
<dbReference type="InterPro" id="IPR021109">
    <property type="entry name" value="Peptidase_aspartic_dom_sf"/>
</dbReference>
<dbReference type="InterPro" id="IPR036875">
    <property type="entry name" value="Znf_CCHC_sf"/>
</dbReference>
<keyword evidence="4" id="KW-0255">Endonuclease</keyword>
<feature type="domain" description="CCHC-type" evidence="6">
    <location>
        <begin position="186"/>
        <end position="202"/>
    </location>
</feature>
<accession>A0AAV0XR89</accession>
<proteinExistence type="predicted"/>
<dbReference type="Gene3D" id="4.10.60.10">
    <property type="entry name" value="Zinc finger, CCHC-type"/>
    <property type="match status" value="1"/>
</dbReference>
<dbReference type="GO" id="GO:0004519">
    <property type="term" value="F:endonuclease activity"/>
    <property type="evidence" value="ECO:0007669"/>
    <property type="project" value="UniProtKB-KW"/>
</dbReference>
<dbReference type="SUPFAM" id="SSF50630">
    <property type="entry name" value="Acid proteases"/>
    <property type="match status" value="1"/>
</dbReference>
<dbReference type="PANTHER" id="PTHR37984">
    <property type="entry name" value="PROTEIN CBG26694"/>
    <property type="match status" value="1"/>
</dbReference>
<feature type="domain" description="CCHC-type" evidence="6">
    <location>
        <begin position="206"/>
        <end position="222"/>
    </location>
</feature>
<evidence type="ECO:0000256" key="4">
    <source>
        <dbReference type="ARBA" id="ARBA00022759"/>
    </source>
</evidence>
<dbReference type="SUPFAM" id="SSF57756">
    <property type="entry name" value="Retrovirus zinc finger-like domains"/>
    <property type="match status" value="1"/>
</dbReference>
<dbReference type="PANTHER" id="PTHR37984:SF5">
    <property type="entry name" value="PROTEIN NYNRIN-LIKE"/>
    <property type="match status" value="1"/>
</dbReference>
<dbReference type="AlphaFoldDB" id="A0AAV0XR89"/>
<name>A0AAV0XR89_9HEMI</name>
<dbReference type="EMBL" id="CARXXK010000095">
    <property type="protein sequence ID" value="CAI6369876.1"/>
    <property type="molecule type" value="Genomic_DNA"/>
</dbReference>